<dbReference type="Proteomes" id="UP000196708">
    <property type="component" value="Chromosome 1"/>
</dbReference>
<keyword evidence="1" id="KW-0472">Membrane</keyword>
<gene>
    <name evidence="2" type="ORF">BSQ33_08490</name>
</gene>
<name>A0A1Z2SEY8_VIBGA</name>
<dbReference type="KEGG" id="vga:BSQ33_08490"/>
<organism evidence="2 3">
    <name type="scientific">Vibrio gazogenes</name>
    <dbReference type="NCBI Taxonomy" id="687"/>
    <lineage>
        <taxon>Bacteria</taxon>
        <taxon>Pseudomonadati</taxon>
        <taxon>Pseudomonadota</taxon>
        <taxon>Gammaproteobacteria</taxon>
        <taxon>Vibrionales</taxon>
        <taxon>Vibrionaceae</taxon>
        <taxon>Vibrio</taxon>
    </lineage>
</organism>
<proteinExistence type="predicted"/>
<dbReference type="EMBL" id="CP018835">
    <property type="protein sequence ID" value="ASA55732.1"/>
    <property type="molecule type" value="Genomic_DNA"/>
</dbReference>
<protein>
    <submittedName>
        <fullName evidence="2">Uncharacterized protein</fullName>
    </submittedName>
</protein>
<dbReference type="AlphaFoldDB" id="A0A1Z2SEY8"/>
<keyword evidence="1" id="KW-1133">Transmembrane helix</keyword>
<evidence type="ECO:0000256" key="1">
    <source>
        <dbReference type="SAM" id="Phobius"/>
    </source>
</evidence>
<evidence type="ECO:0000313" key="3">
    <source>
        <dbReference type="Proteomes" id="UP000196708"/>
    </source>
</evidence>
<reference evidence="2 3" key="1">
    <citation type="submission" date="2016-12" db="EMBL/GenBank/DDBJ databases">
        <authorList>
            <person name="Song W.-J."/>
            <person name="Kurnit D.M."/>
        </authorList>
    </citation>
    <scope>NUCLEOTIDE SEQUENCE [LARGE SCALE GENOMIC DNA]</scope>
    <source>
        <strain evidence="2 3">ATCC 43942</strain>
    </source>
</reference>
<feature type="transmembrane region" description="Helical" evidence="1">
    <location>
        <begin position="29"/>
        <end position="50"/>
    </location>
</feature>
<sequence>MIIAIKLYFICSLALGTDKLFMINHQTIVIRWGLVLLLLVAVVASINLWLSNRAVIEPTLPLPEKNNSLPPNAETLTVEKLNHQVQVKQLRQALIHEQPLSATEVVSDQDLDQQIESLEQALQQLSQEK</sequence>
<evidence type="ECO:0000313" key="2">
    <source>
        <dbReference type="EMBL" id="ASA55732.1"/>
    </source>
</evidence>
<keyword evidence="1" id="KW-0812">Transmembrane</keyword>
<accession>A0A1Z2SEY8</accession>